<name>A0ABQ0TDA4_9BACL</name>
<protein>
    <recommendedName>
        <fullName evidence="3">Phage tail protein</fullName>
    </recommendedName>
</protein>
<evidence type="ECO:0008006" key="3">
    <source>
        <dbReference type="Google" id="ProtNLM"/>
    </source>
</evidence>
<dbReference type="Proteomes" id="UP000319498">
    <property type="component" value="Unassembled WGS sequence"/>
</dbReference>
<sequence length="54" mass="5730">MAFKVDSKIFMDGSTLLAKFGTKKPSAIDGSGLTDLFPFVTVPYEASNGKSLTV</sequence>
<accession>A0ABQ0TDA4</accession>
<dbReference type="EMBL" id="BJOL01000037">
    <property type="protein sequence ID" value="GED60952.1"/>
    <property type="molecule type" value="Genomic_DNA"/>
</dbReference>
<reference evidence="1 2" key="1">
    <citation type="submission" date="2019-06" db="EMBL/GenBank/DDBJ databases">
        <title>Whole genome shotgun sequence of Brevibacillus formosus NBRC 15716.</title>
        <authorList>
            <person name="Hosoyama A."/>
            <person name="Uohara A."/>
            <person name="Ohji S."/>
            <person name="Ichikawa N."/>
        </authorList>
    </citation>
    <scope>NUCLEOTIDE SEQUENCE [LARGE SCALE GENOMIC DNA]</scope>
    <source>
        <strain evidence="1 2">NBRC 15716</strain>
    </source>
</reference>
<proteinExistence type="predicted"/>
<keyword evidence="2" id="KW-1185">Reference proteome</keyword>
<comment type="caution">
    <text evidence="1">The sequence shown here is derived from an EMBL/GenBank/DDBJ whole genome shotgun (WGS) entry which is preliminary data.</text>
</comment>
<evidence type="ECO:0000313" key="1">
    <source>
        <dbReference type="EMBL" id="GED60952.1"/>
    </source>
</evidence>
<organism evidence="1 2">
    <name type="scientific">Brevibacillus formosus</name>
    <dbReference type="NCBI Taxonomy" id="54913"/>
    <lineage>
        <taxon>Bacteria</taxon>
        <taxon>Bacillati</taxon>
        <taxon>Bacillota</taxon>
        <taxon>Bacilli</taxon>
        <taxon>Bacillales</taxon>
        <taxon>Paenibacillaceae</taxon>
        <taxon>Brevibacillus</taxon>
    </lineage>
</organism>
<gene>
    <name evidence="1" type="ORF">BFO01nite_50840</name>
</gene>
<evidence type="ECO:0000313" key="2">
    <source>
        <dbReference type="Proteomes" id="UP000319498"/>
    </source>
</evidence>